<sequence>MASRLMASRAQERPAEPAFIVGADGRSMSWRGLATYAERLRTLAAGRRLPRRARLGLVIGDPLAFTAGYLGALAAGFTVVPVDPRLSASERDAALDRLRVDVVVTDAPAERGAAGVETWLAGRGGPVLAYPATTAAWPSASAAMRPAVLLTSSGTTGTPKGIPLSEWQLLHAARRVAGHHGFGPGQRGYSPLPLFHVNAQVMGLLATLVSGGSLVLDRRFEPDVYWSRVAEWSPTWLNTVPAVLAALVTQAPPPEALAARLRFARSASAPLPDATRRAFTAHTGIGVLETYGMTEAAGQITANPLDVTARRAGSVGLPVGIGLTVVGPDGHPARPGSRGMIMLRGRQVIGRYLELAGHGAERSRAARDAGGWLPTGDLGFRDEDGFVYLVGRADDVINRGGEKVYPQEVENVLLGHPAVGAAAVVAAPHDRLGQVPVAFVTVRAHLAAPGLVEELYRRCDDRLPRYKRPVRIAIAAALPTGPTGKVLRRTLRDDLLALDGSR</sequence>
<dbReference type="PANTHER" id="PTHR43201:SF5">
    <property type="entry name" value="MEDIUM-CHAIN ACYL-COA LIGASE ACSF2, MITOCHONDRIAL"/>
    <property type="match status" value="1"/>
</dbReference>
<dbReference type="EMBL" id="JAATVY010000010">
    <property type="protein sequence ID" value="NJC71132.1"/>
    <property type="molecule type" value="Genomic_DNA"/>
</dbReference>
<comment type="similarity">
    <text evidence="1">Belongs to the ATP-dependent AMP-binding enzyme family.</text>
</comment>
<feature type="transmembrane region" description="Helical" evidence="3">
    <location>
        <begin position="55"/>
        <end position="80"/>
    </location>
</feature>
<accession>A0ABX0XYK0</accession>
<evidence type="ECO:0000256" key="3">
    <source>
        <dbReference type="SAM" id="Phobius"/>
    </source>
</evidence>
<keyword evidence="3" id="KW-0472">Membrane</keyword>
<dbReference type="Pfam" id="PF13193">
    <property type="entry name" value="AMP-binding_C"/>
    <property type="match status" value="1"/>
</dbReference>
<comment type="caution">
    <text evidence="6">The sequence shown here is derived from an EMBL/GenBank/DDBJ whole genome shotgun (WGS) entry which is preliminary data.</text>
</comment>
<organism evidence="6 7">
    <name type="scientific">Planosporangium thailandense</name>
    <dbReference type="NCBI Taxonomy" id="765197"/>
    <lineage>
        <taxon>Bacteria</taxon>
        <taxon>Bacillati</taxon>
        <taxon>Actinomycetota</taxon>
        <taxon>Actinomycetes</taxon>
        <taxon>Micromonosporales</taxon>
        <taxon>Micromonosporaceae</taxon>
        <taxon>Planosporangium</taxon>
    </lineage>
</organism>
<evidence type="ECO:0000259" key="5">
    <source>
        <dbReference type="Pfam" id="PF13193"/>
    </source>
</evidence>
<dbReference type="Pfam" id="PF00501">
    <property type="entry name" value="AMP-binding"/>
    <property type="match status" value="1"/>
</dbReference>
<dbReference type="SUPFAM" id="SSF56801">
    <property type="entry name" value="Acetyl-CoA synthetase-like"/>
    <property type="match status" value="1"/>
</dbReference>
<name>A0ABX0XYK0_9ACTN</name>
<reference evidence="6 7" key="1">
    <citation type="submission" date="2020-03" db="EMBL/GenBank/DDBJ databases">
        <title>WGS of the type strain of Planosporangium spp.</title>
        <authorList>
            <person name="Thawai C."/>
        </authorList>
    </citation>
    <scope>NUCLEOTIDE SEQUENCE [LARGE SCALE GENOMIC DNA]</scope>
    <source>
        <strain evidence="6 7">TBRC 5610</strain>
    </source>
</reference>
<keyword evidence="2" id="KW-0436">Ligase</keyword>
<dbReference type="InterPro" id="IPR020845">
    <property type="entry name" value="AMP-binding_CS"/>
</dbReference>
<protein>
    <submittedName>
        <fullName evidence="6">AMP-binding protein</fullName>
    </submittedName>
</protein>
<evidence type="ECO:0000256" key="1">
    <source>
        <dbReference type="ARBA" id="ARBA00006432"/>
    </source>
</evidence>
<dbReference type="Proteomes" id="UP000722989">
    <property type="component" value="Unassembled WGS sequence"/>
</dbReference>
<keyword evidence="7" id="KW-1185">Reference proteome</keyword>
<dbReference type="InterPro" id="IPR045851">
    <property type="entry name" value="AMP-bd_C_sf"/>
</dbReference>
<dbReference type="PANTHER" id="PTHR43201">
    <property type="entry name" value="ACYL-COA SYNTHETASE"/>
    <property type="match status" value="1"/>
</dbReference>
<keyword evidence="3" id="KW-0812">Transmembrane</keyword>
<feature type="domain" description="AMP-binding enzyme C-terminal" evidence="5">
    <location>
        <begin position="408"/>
        <end position="485"/>
    </location>
</feature>
<evidence type="ECO:0000259" key="4">
    <source>
        <dbReference type="Pfam" id="PF00501"/>
    </source>
</evidence>
<evidence type="ECO:0000256" key="2">
    <source>
        <dbReference type="ARBA" id="ARBA00022598"/>
    </source>
</evidence>
<dbReference type="InterPro" id="IPR025110">
    <property type="entry name" value="AMP-bd_C"/>
</dbReference>
<feature type="domain" description="AMP-dependent synthetase/ligase" evidence="4">
    <location>
        <begin position="8"/>
        <end position="353"/>
    </location>
</feature>
<gene>
    <name evidence="6" type="ORF">HC031_15630</name>
</gene>
<evidence type="ECO:0000313" key="7">
    <source>
        <dbReference type="Proteomes" id="UP000722989"/>
    </source>
</evidence>
<dbReference type="PROSITE" id="PS00455">
    <property type="entry name" value="AMP_BINDING"/>
    <property type="match status" value="1"/>
</dbReference>
<evidence type="ECO:0000313" key="6">
    <source>
        <dbReference type="EMBL" id="NJC71132.1"/>
    </source>
</evidence>
<dbReference type="Gene3D" id="3.30.300.30">
    <property type="match status" value="1"/>
</dbReference>
<dbReference type="InterPro" id="IPR042099">
    <property type="entry name" value="ANL_N_sf"/>
</dbReference>
<proteinExistence type="inferred from homology"/>
<dbReference type="InterPro" id="IPR000873">
    <property type="entry name" value="AMP-dep_synth/lig_dom"/>
</dbReference>
<dbReference type="Gene3D" id="3.40.50.12780">
    <property type="entry name" value="N-terminal domain of ligase-like"/>
    <property type="match status" value="1"/>
</dbReference>
<keyword evidence="3" id="KW-1133">Transmembrane helix</keyword>